<evidence type="ECO:0000313" key="2">
    <source>
        <dbReference type="EMBL" id="OOH94337.1"/>
    </source>
</evidence>
<gene>
    <name evidence="2" type="ORF">BMF97_13370</name>
</gene>
<dbReference type="eggNOG" id="ENOG50334Z9">
    <property type="taxonomic scope" value="Bacteria"/>
</dbReference>
<dbReference type="EMBL" id="MPOG01000014">
    <property type="protein sequence ID" value="OOH94337.1"/>
    <property type="molecule type" value="Genomic_DNA"/>
</dbReference>
<accession>A0A1V3TZD5</accession>
<protein>
    <submittedName>
        <fullName evidence="2">Uncharacterized protein</fullName>
    </submittedName>
</protein>
<reference evidence="2 3" key="1">
    <citation type="submission" date="2016-11" db="EMBL/GenBank/DDBJ databases">
        <title>Genome sequence and comparative genomic analysis of clinical strain Elizabethkingia meningoseptica 61421 PRCM.</title>
        <authorList>
            <person name="Wang M."/>
            <person name="Hu S."/>
            <person name="Cao L."/>
            <person name="Jiang T."/>
            <person name="Zhou Y."/>
            <person name="Ming D."/>
        </authorList>
    </citation>
    <scope>NUCLEOTIDE SEQUENCE [LARGE SCALE GENOMIC DNA]</scope>
    <source>
        <strain evidence="2 3">61421 PRCM</strain>
    </source>
</reference>
<proteinExistence type="predicted"/>
<evidence type="ECO:0000256" key="1">
    <source>
        <dbReference type="SAM" id="MobiDB-lite"/>
    </source>
</evidence>
<comment type="caution">
    <text evidence="2">The sequence shown here is derived from an EMBL/GenBank/DDBJ whole genome shotgun (WGS) entry which is preliminary data.</text>
</comment>
<feature type="region of interest" description="Disordered" evidence="1">
    <location>
        <begin position="51"/>
        <end position="77"/>
    </location>
</feature>
<keyword evidence="3" id="KW-1185">Reference proteome</keyword>
<dbReference type="Proteomes" id="UP000188947">
    <property type="component" value="Unassembled WGS sequence"/>
</dbReference>
<dbReference type="AlphaFoldDB" id="A0A1V3TZD5"/>
<name>A0A1V3TZD5_ELIME</name>
<sequence>MDSRILNKKLELIQWLSTLEDKSIIDKLIALRKEEAKDWWSSISDEEKKSVEKGIEDAENQNLESHSNARKLYESLK</sequence>
<dbReference type="STRING" id="238.BBD35_12690"/>
<dbReference type="OrthoDB" id="1122071at2"/>
<organism evidence="2 3">
    <name type="scientific">Elizabethkingia meningoseptica</name>
    <name type="common">Chryseobacterium meningosepticum</name>
    <dbReference type="NCBI Taxonomy" id="238"/>
    <lineage>
        <taxon>Bacteria</taxon>
        <taxon>Pseudomonadati</taxon>
        <taxon>Bacteroidota</taxon>
        <taxon>Flavobacteriia</taxon>
        <taxon>Flavobacteriales</taxon>
        <taxon>Weeksellaceae</taxon>
        <taxon>Elizabethkingia</taxon>
    </lineage>
</organism>
<dbReference type="RefSeq" id="WP_069214233.1">
    <property type="nucleotide sequence ID" value="NZ_CP016378.1"/>
</dbReference>
<evidence type="ECO:0000313" key="3">
    <source>
        <dbReference type="Proteomes" id="UP000188947"/>
    </source>
</evidence>